<name>A0A202EAQ4_9EURY</name>
<dbReference type="Proteomes" id="UP000196084">
    <property type="component" value="Unassembled WGS sequence"/>
</dbReference>
<comment type="caution">
    <text evidence="1">The sequence shown here is derived from an EMBL/GenBank/DDBJ whole genome shotgun (WGS) entry which is preliminary data.</text>
</comment>
<evidence type="ECO:0000313" key="2">
    <source>
        <dbReference type="Proteomes" id="UP000196084"/>
    </source>
</evidence>
<reference evidence="1 2" key="1">
    <citation type="submission" date="2017-02" db="EMBL/GenBank/DDBJ databases">
        <title>Natronthermophilus aegyptiacus gen. nov.,sp. nov., an aerobic, extremely halophilic alkalithermophilic archaeon isolated from the athalassohaline Wadi An Natrun, Egypt.</title>
        <authorList>
            <person name="Zhao B."/>
        </authorList>
    </citation>
    <scope>NUCLEOTIDE SEQUENCE [LARGE SCALE GENOMIC DNA]</scope>
    <source>
        <strain evidence="1 2">CGMCC 1.3597</strain>
    </source>
</reference>
<protein>
    <submittedName>
        <fullName evidence="1">Uncharacterized protein</fullName>
    </submittedName>
</protein>
<dbReference type="OrthoDB" id="205324at2157"/>
<evidence type="ECO:0000313" key="1">
    <source>
        <dbReference type="EMBL" id="OVE85321.1"/>
    </source>
</evidence>
<organism evidence="1 2">
    <name type="scientific">Natronolimnobius baerhuensis</name>
    <dbReference type="NCBI Taxonomy" id="253108"/>
    <lineage>
        <taxon>Archaea</taxon>
        <taxon>Methanobacteriati</taxon>
        <taxon>Methanobacteriota</taxon>
        <taxon>Stenosarchaea group</taxon>
        <taxon>Halobacteria</taxon>
        <taxon>Halobacteriales</taxon>
        <taxon>Natrialbaceae</taxon>
        <taxon>Natronolimnobius</taxon>
    </lineage>
</organism>
<accession>A0A202EAQ4</accession>
<dbReference type="AlphaFoldDB" id="A0A202EAQ4"/>
<proteinExistence type="predicted"/>
<dbReference type="EMBL" id="MWPH01000001">
    <property type="protein sequence ID" value="OVE85321.1"/>
    <property type="molecule type" value="Genomic_DNA"/>
</dbReference>
<sequence>MSHAPSPTPFEKLSGQIEAGTERLLREAGDGSDGTLSASNETVSETAAELWDVVDEFEDLLETVDLEKLPDAVDVSALPDLIDLAELPAAIRESDPDLMLDLSQIRRAIHLRELWNAVDLVDFGSELRQLKDELEDVIGPDALASSGAGESDAVAEVKQFVDDVKPEATNAAIQQEVAEGTTAARKAVVEGHSRVEDLYESNQRGSGYAGRRPVSKNPTAVSLVPHGPLPASISTRVSTVPTNVRGAAVDAPRRIYARRWRTVGADKPK</sequence>
<keyword evidence="2" id="KW-1185">Reference proteome</keyword>
<dbReference type="RefSeq" id="WP_054862298.1">
    <property type="nucleotide sequence ID" value="NZ_MWPH01000001.1"/>
</dbReference>
<gene>
    <name evidence="1" type="ORF">B2G88_00380</name>
</gene>